<dbReference type="Pfam" id="PF00072">
    <property type="entry name" value="Response_reg"/>
    <property type="match status" value="1"/>
</dbReference>
<dbReference type="GO" id="GO:0006935">
    <property type="term" value="P:chemotaxis"/>
    <property type="evidence" value="ECO:0007669"/>
    <property type="project" value="InterPro"/>
</dbReference>
<feature type="domain" description="Histidine kinase" evidence="11">
    <location>
        <begin position="729"/>
        <end position="962"/>
    </location>
</feature>
<gene>
    <name evidence="13" type="ORF">AS359_06335</name>
</gene>
<dbReference type="EMBL" id="LPXH01000035">
    <property type="protein sequence ID" value="KUF39664.1"/>
    <property type="molecule type" value="Genomic_DNA"/>
</dbReference>
<name>A0A0W7YXB0_9BURK</name>
<evidence type="ECO:0000313" key="14">
    <source>
        <dbReference type="Proteomes" id="UP000053300"/>
    </source>
</evidence>
<dbReference type="Pfam" id="PF01627">
    <property type="entry name" value="Hpt"/>
    <property type="match status" value="1"/>
</dbReference>
<dbReference type="InterPro" id="IPR036890">
    <property type="entry name" value="HATPase_C_sf"/>
</dbReference>
<dbReference type="PRINTS" id="PR00344">
    <property type="entry name" value="BCTRLSENSOR"/>
</dbReference>
<dbReference type="FunFam" id="3.30.565.10:FF:000016">
    <property type="entry name" value="Chemotaxis protein CheA, putative"/>
    <property type="match status" value="1"/>
</dbReference>
<dbReference type="PANTHER" id="PTHR43395:SF8">
    <property type="entry name" value="HISTIDINE KINASE"/>
    <property type="match status" value="1"/>
</dbReference>
<dbReference type="SUPFAM" id="SSF55874">
    <property type="entry name" value="ATPase domain of HSP90 chaperone/DNA topoisomerase II/histidine kinase"/>
    <property type="match status" value="1"/>
</dbReference>
<comment type="catalytic activity">
    <reaction evidence="1">
        <text>ATP + protein L-histidine = ADP + protein N-phospho-L-histidine.</text>
        <dbReference type="EC" id="2.7.13.3"/>
    </reaction>
</comment>
<proteinExistence type="predicted"/>
<dbReference type="SMART" id="SM00448">
    <property type="entry name" value="REC"/>
    <property type="match status" value="1"/>
</dbReference>
<evidence type="ECO:0000256" key="9">
    <source>
        <dbReference type="PROSITE-ProRule" id="PRU00169"/>
    </source>
</evidence>
<dbReference type="SMART" id="SM00260">
    <property type="entry name" value="CheW"/>
    <property type="match status" value="1"/>
</dbReference>
<dbReference type="Gene3D" id="3.40.50.2300">
    <property type="match status" value="1"/>
</dbReference>
<sequence length="1245" mass="135150">MSPPSNPMTETAQPSADSAPPAPRQLLLPSLAAMLQELAQRMPPTSVVHALQARQLLQQLLHAVQVLDLNALLQLMQAMDAPLQSYAMGAQPPAEKTGELLQLAARDALSYVHAISQQAQPSAQELFASYRALIKLSGKDTAHPADLWEQPWPIPHLPAPADTASITPSAELRTQLDQHVLALLQTGNPAFCSTLQQLCLGLSAHAQDATSWQLAAAWLEAVEYGLLDIDIYAKRMASRLLAFYASFAKGTQLPPDVLVRDLLFFCAQATDAAQLRQQSLPPLLQTIYQQCHPVDERDEADAPTPAPEAAPGFVLETPQAPPSAPALPAFEAAPEIQPAQTLVSGLATQAQLEPDAEFLQQAENLSQQIEAQLAQWLSQETAPHHLPGETATHASELSRLAWAAGCAEIATLAHQLQRCMQRMAADAPMAQRKTCQYAAEEIRRLLHQFAAGFMRRTHPQVIEALYQLYAQLPEPAITLNSPSNPAPELVEQAPEALETEATEAPPAPTAPTAEPVSEPPLAADTATASEPVPVAAAPVLDAMHFSVFEEEMLALWPKLQSALKHWIKQPQEQAARQIVLRSLHTLKGSARLAGAMAWASQVHALEGLALDAPLEEGPRGPASLPAPIEALRIAFVALQQEMNERYPKRQLSHLQQQPLDVVARHAQALWHSQDNSQQALTASQMSLQEIASGLQKLRAQIQDCAAWADTLMLHGDVDLPYEWHEELHDLVHALNDCTDDLGTAQQQLQQSMGDAQQALSSQASHLRALQHTLLYTRLLPLTHIQDRLTACVQQAAQDCGKSVQLYWQGADTVMERSVQEALTPALEHLLRNSVAHGIEAPAQRQATKKAETGKILIRLHTAGLQQVLSLFDDGTGLNPEAIREKAVQMGLISADEPVDHARAAALILQPGLSTASSLTEVAGRGIGMDAVADIVRELGGTLHITSTPGKGCRMDISLPAPPQVEQVLALRAGSWRVTIPARSVEAVRRIPVAAADQALAHGMLQDQGSAPVPVYWAGAVWQQSARSLESPLDGQRHLLIVRGDTARWGLVVDEVLGMQEVVLQPPAHLEVPVPGLMGTATMPSGHVLQVYEPSPVLMAHEARLLTQPEEATTLDTQEPERPLVLLADDSMSVRRLAQHLLQTHGYRMVTATDGLEALQLLEDGERPTLLIADVEMPNMDGMELLRRVRNDERFVQLPVLMLTAHTAGPVSQKAISLGAQAFLTKPYSPNELLAQVRRYSKRTDI</sequence>
<keyword evidence="5" id="KW-0808">Transferase</keyword>
<dbReference type="SUPFAM" id="SSF47226">
    <property type="entry name" value="Histidine-containing phosphotransfer domain, HPT domain"/>
    <property type="match status" value="1"/>
</dbReference>
<feature type="region of interest" description="Disordered" evidence="10">
    <location>
        <begin position="481"/>
        <end position="527"/>
    </location>
</feature>
<feature type="region of interest" description="Disordered" evidence="10">
    <location>
        <begin position="295"/>
        <end position="327"/>
    </location>
</feature>
<dbReference type="InterPro" id="IPR058661">
    <property type="entry name" value="FimL_2nd"/>
</dbReference>
<evidence type="ECO:0000256" key="10">
    <source>
        <dbReference type="SAM" id="MobiDB-lite"/>
    </source>
</evidence>
<dbReference type="InterPro" id="IPR002545">
    <property type="entry name" value="CheW-lke_dom"/>
</dbReference>
<dbReference type="Gene3D" id="3.30.565.10">
    <property type="entry name" value="Histidine kinase-like ATPase, C-terminal domain"/>
    <property type="match status" value="1"/>
</dbReference>
<dbReference type="Proteomes" id="UP000053300">
    <property type="component" value="Unassembled WGS sequence"/>
</dbReference>
<evidence type="ECO:0000259" key="12">
    <source>
        <dbReference type="PROSITE" id="PS50110"/>
    </source>
</evidence>
<feature type="compositionally biased region" description="Low complexity" evidence="10">
    <location>
        <begin position="510"/>
        <end position="520"/>
    </location>
</feature>
<keyword evidence="14" id="KW-1185">Reference proteome</keyword>
<feature type="domain" description="Response regulatory" evidence="12">
    <location>
        <begin position="1123"/>
        <end position="1240"/>
    </location>
</feature>
<dbReference type="PANTHER" id="PTHR43395">
    <property type="entry name" value="SENSOR HISTIDINE KINASE CHEA"/>
    <property type="match status" value="1"/>
</dbReference>
<dbReference type="InterPro" id="IPR036641">
    <property type="entry name" value="HPT_dom_sf"/>
</dbReference>
<dbReference type="SUPFAM" id="SSF50341">
    <property type="entry name" value="CheW-like"/>
    <property type="match status" value="1"/>
</dbReference>
<dbReference type="InterPro" id="IPR036061">
    <property type="entry name" value="CheW-like_dom_sf"/>
</dbReference>
<dbReference type="InterPro" id="IPR008207">
    <property type="entry name" value="Sig_transdc_His_kin_Hpt_dom"/>
</dbReference>
<evidence type="ECO:0000256" key="3">
    <source>
        <dbReference type="ARBA" id="ARBA00021495"/>
    </source>
</evidence>
<comment type="function">
    <text evidence="8">Involved in the transmission of sensory signals from the chemoreceptors to the flagellar motors. CheA is autophosphorylated; it can transfer its phosphate group to either CheB or CheY.</text>
</comment>
<evidence type="ECO:0000256" key="2">
    <source>
        <dbReference type="ARBA" id="ARBA00012438"/>
    </source>
</evidence>
<dbReference type="PROSITE" id="PS50109">
    <property type="entry name" value="HIS_KIN"/>
    <property type="match status" value="1"/>
</dbReference>
<dbReference type="InterPro" id="IPR003594">
    <property type="entry name" value="HATPase_dom"/>
</dbReference>
<dbReference type="PROSITE" id="PS50110">
    <property type="entry name" value="RESPONSE_REGULATORY"/>
    <property type="match status" value="1"/>
</dbReference>
<keyword evidence="7" id="KW-0902">Two-component regulatory system</keyword>
<dbReference type="InterPro" id="IPR011006">
    <property type="entry name" value="CheY-like_superfamily"/>
</dbReference>
<evidence type="ECO:0000256" key="1">
    <source>
        <dbReference type="ARBA" id="ARBA00000085"/>
    </source>
</evidence>
<dbReference type="AlphaFoldDB" id="A0A0W7YXB0"/>
<evidence type="ECO:0000256" key="5">
    <source>
        <dbReference type="ARBA" id="ARBA00022679"/>
    </source>
</evidence>
<keyword evidence="6" id="KW-0418">Kinase</keyword>
<feature type="region of interest" description="Disordered" evidence="10">
    <location>
        <begin position="1"/>
        <end position="23"/>
    </location>
</feature>
<evidence type="ECO:0000256" key="8">
    <source>
        <dbReference type="ARBA" id="ARBA00035100"/>
    </source>
</evidence>
<organism evidence="13 14">
    <name type="scientific">Comamonas kerstersii</name>
    <dbReference type="NCBI Taxonomy" id="225992"/>
    <lineage>
        <taxon>Bacteria</taxon>
        <taxon>Pseudomonadati</taxon>
        <taxon>Pseudomonadota</taxon>
        <taxon>Betaproteobacteria</taxon>
        <taxon>Burkholderiales</taxon>
        <taxon>Comamonadaceae</taxon>
        <taxon>Comamonas</taxon>
    </lineage>
</organism>
<dbReference type="InterPro" id="IPR001789">
    <property type="entry name" value="Sig_transdc_resp-reg_receiver"/>
</dbReference>
<protein>
    <recommendedName>
        <fullName evidence="3">Chemotaxis protein CheA</fullName>
        <ecNumber evidence="2">2.7.13.3</ecNumber>
    </recommendedName>
</protein>
<dbReference type="SUPFAM" id="SSF52172">
    <property type="entry name" value="CheY-like"/>
    <property type="match status" value="1"/>
</dbReference>
<dbReference type="Gene3D" id="2.30.30.40">
    <property type="entry name" value="SH3 Domains"/>
    <property type="match status" value="1"/>
</dbReference>
<dbReference type="CDD" id="cd00156">
    <property type="entry name" value="REC"/>
    <property type="match status" value="1"/>
</dbReference>
<dbReference type="SMART" id="SM00387">
    <property type="entry name" value="HATPase_c"/>
    <property type="match status" value="1"/>
</dbReference>
<evidence type="ECO:0000256" key="7">
    <source>
        <dbReference type="ARBA" id="ARBA00023012"/>
    </source>
</evidence>
<accession>A0A0W7YXB0</accession>
<evidence type="ECO:0000256" key="4">
    <source>
        <dbReference type="ARBA" id="ARBA00022553"/>
    </source>
</evidence>
<dbReference type="Gene3D" id="1.20.120.160">
    <property type="entry name" value="HPT domain"/>
    <property type="match status" value="1"/>
</dbReference>
<dbReference type="EC" id="2.7.13.3" evidence="2"/>
<dbReference type="Pfam" id="PF02518">
    <property type="entry name" value="HATPase_c"/>
    <property type="match status" value="1"/>
</dbReference>
<reference evidence="13 14" key="1">
    <citation type="submission" date="2015-12" db="EMBL/GenBank/DDBJ databases">
        <title>Complete genome sequence of a multi-drug resistant strain Acidovorax sp. 12322-1.</title>
        <authorList>
            <person name="Ming D."/>
            <person name="Wang M."/>
            <person name="Hu S."/>
            <person name="Zhou Y."/>
            <person name="Jiang T."/>
        </authorList>
    </citation>
    <scope>NUCLEOTIDE SEQUENCE [LARGE SCALE GENOMIC DNA]</scope>
    <source>
        <strain evidence="13 14">12322-1</strain>
    </source>
</reference>
<dbReference type="Pfam" id="PF26379">
    <property type="entry name" value="FimL_2nd"/>
    <property type="match status" value="1"/>
</dbReference>
<dbReference type="InterPro" id="IPR005467">
    <property type="entry name" value="His_kinase_dom"/>
</dbReference>
<feature type="modified residue" description="4-aspartylphosphate" evidence="9">
    <location>
        <position position="1173"/>
    </location>
</feature>
<keyword evidence="4 9" id="KW-0597">Phosphoprotein</keyword>
<dbReference type="STRING" id="225992.B5M06_15955"/>
<evidence type="ECO:0000259" key="11">
    <source>
        <dbReference type="PROSITE" id="PS50109"/>
    </source>
</evidence>
<evidence type="ECO:0000313" key="13">
    <source>
        <dbReference type="EMBL" id="KUF39664.1"/>
    </source>
</evidence>
<dbReference type="InterPro" id="IPR004358">
    <property type="entry name" value="Sig_transdc_His_kin-like_C"/>
</dbReference>
<evidence type="ECO:0000256" key="6">
    <source>
        <dbReference type="ARBA" id="ARBA00022777"/>
    </source>
</evidence>
<dbReference type="GO" id="GO:0000155">
    <property type="term" value="F:phosphorelay sensor kinase activity"/>
    <property type="evidence" value="ECO:0007669"/>
    <property type="project" value="UniProtKB-ARBA"/>
</dbReference>
<comment type="caution">
    <text evidence="13">The sequence shown here is derived from an EMBL/GenBank/DDBJ whole genome shotgun (WGS) entry which is preliminary data.</text>
</comment>
<dbReference type="InterPro" id="IPR051315">
    <property type="entry name" value="Bact_Chemotaxis_CheA"/>
</dbReference>